<feature type="region of interest" description="Disordered" evidence="1">
    <location>
        <begin position="94"/>
        <end position="137"/>
    </location>
</feature>
<organism evidence="2 3">
    <name type="scientific">Symbiodinium microadriaticum</name>
    <name type="common">Dinoflagellate</name>
    <name type="synonym">Zooxanthella microadriatica</name>
    <dbReference type="NCBI Taxonomy" id="2951"/>
    <lineage>
        <taxon>Eukaryota</taxon>
        <taxon>Sar</taxon>
        <taxon>Alveolata</taxon>
        <taxon>Dinophyceae</taxon>
        <taxon>Suessiales</taxon>
        <taxon>Symbiodiniaceae</taxon>
        <taxon>Symbiodinium</taxon>
    </lineage>
</organism>
<feature type="compositionally biased region" description="Acidic residues" evidence="1">
    <location>
        <begin position="113"/>
        <end position="137"/>
    </location>
</feature>
<dbReference type="Proteomes" id="UP000186817">
    <property type="component" value="Unassembled WGS sequence"/>
</dbReference>
<keyword evidence="3" id="KW-1185">Reference proteome</keyword>
<dbReference type="AlphaFoldDB" id="A0A1Q9DRY2"/>
<protein>
    <submittedName>
        <fullName evidence="2">Uncharacterized protein</fullName>
    </submittedName>
</protein>
<reference evidence="2 3" key="1">
    <citation type="submission" date="2016-02" db="EMBL/GenBank/DDBJ databases">
        <title>Genome analysis of coral dinoflagellate symbionts highlights evolutionary adaptations to a symbiotic lifestyle.</title>
        <authorList>
            <person name="Aranda M."/>
            <person name="Li Y."/>
            <person name="Liew Y.J."/>
            <person name="Baumgarten S."/>
            <person name="Simakov O."/>
            <person name="Wilson M."/>
            <person name="Piel J."/>
            <person name="Ashoor H."/>
            <person name="Bougouffa S."/>
            <person name="Bajic V.B."/>
            <person name="Ryu T."/>
            <person name="Ravasi T."/>
            <person name="Bayer T."/>
            <person name="Micklem G."/>
            <person name="Kim H."/>
            <person name="Bhak J."/>
            <person name="Lajeunesse T.C."/>
            <person name="Voolstra C.R."/>
        </authorList>
    </citation>
    <scope>NUCLEOTIDE SEQUENCE [LARGE SCALE GENOMIC DNA]</scope>
    <source>
        <strain evidence="2 3">CCMP2467</strain>
    </source>
</reference>
<evidence type="ECO:0000313" key="2">
    <source>
        <dbReference type="EMBL" id="OLP97925.1"/>
    </source>
</evidence>
<feature type="region of interest" description="Disordered" evidence="1">
    <location>
        <begin position="1"/>
        <end position="21"/>
    </location>
</feature>
<evidence type="ECO:0000256" key="1">
    <source>
        <dbReference type="SAM" id="MobiDB-lite"/>
    </source>
</evidence>
<dbReference type="EMBL" id="LSRX01000416">
    <property type="protein sequence ID" value="OLP97925.1"/>
    <property type="molecule type" value="Genomic_DNA"/>
</dbReference>
<evidence type="ECO:0000313" key="3">
    <source>
        <dbReference type="Proteomes" id="UP000186817"/>
    </source>
</evidence>
<accession>A0A1Q9DRY2</accession>
<sequence>MPSNSETHAKEQGVEEKSGKTQVLETLAKTWTKLPGVEERGASGRIIVAGNHLTRPDLDANWNIVAAANEALGSRPTVYAIGEAVEHFFYLTRPSGKPAVGGRSSSSLPDVASDGEDADDPEGLGEGGESEMGTDDE</sequence>
<name>A0A1Q9DRY2_SYMMI</name>
<proteinExistence type="predicted"/>
<comment type="caution">
    <text evidence="2">The sequence shown here is derived from an EMBL/GenBank/DDBJ whole genome shotgun (WGS) entry which is preliminary data.</text>
</comment>
<feature type="compositionally biased region" description="Basic and acidic residues" evidence="1">
    <location>
        <begin position="7"/>
        <end position="19"/>
    </location>
</feature>
<dbReference type="OrthoDB" id="425073at2759"/>
<gene>
    <name evidence="2" type="ORF">AK812_SmicGene19707</name>
</gene>